<gene>
    <name evidence="5" type="ORF">GCM10011369_11030</name>
</gene>
<dbReference type="Pfam" id="PF07690">
    <property type="entry name" value="MFS_1"/>
    <property type="match status" value="1"/>
</dbReference>
<dbReference type="RefSeq" id="WP_087504946.1">
    <property type="nucleotide sequence ID" value="NZ_BMDX01000004.1"/>
</dbReference>
<feature type="transmembrane region" description="Helical" evidence="4">
    <location>
        <begin position="270"/>
        <end position="287"/>
    </location>
</feature>
<feature type="transmembrane region" description="Helical" evidence="4">
    <location>
        <begin position="74"/>
        <end position="92"/>
    </location>
</feature>
<proteinExistence type="predicted"/>
<feature type="transmembrane region" description="Helical" evidence="4">
    <location>
        <begin position="293"/>
        <end position="314"/>
    </location>
</feature>
<keyword evidence="3 4" id="KW-0472">Membrane</keyword>
<evidence type="ECO:0000256" key="3">
    <source>
        <dbReference type="ARBA" id="ARBA00023136"/>
    </source>
</evidence>
<evidence type="ECO:0000256" key="4">
    <source>
        <dbReference type="SAM" id="Phobius"/>
    </source>
</evidence>
<feature type="transmembrane region" description="Helical" evidence="4">
    <location>
        <begin position="326"/>
        <end position="349"/>
    </location>
</feature>
<feature type="transmembrane region" description="Helical" evidence="4">
    <location>
        <begin position="204"/>
        <end position="226"/>
    </location>
</feature>
<feature type="transmembrane region" description="Helical" evidence="4">
    <location>
        <begin position="54"/>
        <end position="69"/>
    </location>
</feature>
<keyword evidence="1 4" id="KW-0812">Transmembrane</keyword>
<feature type="transmembrane region" description="Helical" evidence="4">
    <location>
        <begin position="164"/>
        <end position="184"/>
    </location>
</feature>
<dbReference type="InterPro" id="IPR036259">
    <property type="entry name" value="MFS_trans_sf"/>
</dbReference>
<protein>
    <submittedName>
        <fullName evidence="5">MFS transporter</fullName>
    </submittedName>
</protein>
<dbReference type="EMBL" id="BMDX01000004">
    <property type="protein sequence ID" value="GGA71082.1"/>
    <property type="molecule type" value="Genomic_DNA"/>
</dbReference>
<evidence type="ECO:0000256" key="1">
    <source>
        <dbReference type="ARBA" id="ARBA00022692"/>
    </source>
</evidence>
<evidence type="ECO:0000313" key="5">
    <source>
        <dbReference type="EMBL" id="GGA71082.1"/>
    </source>
</evidence>
<reference evidence="6" key="1">
    <citation type="journal article" date="2019" name="Int. J. Syst. Evol. Microbiol.">
        <title>The Global Catalogue of Microorganisms (GCM) 10K type strain sequencing project: providing services to taxonomists for standard genome sequencing and annotation.</title>
        <authorList>
            <consortium name="The Broad Institute Genomics Platform"/>
            <consortium name="The Broad Institute Genome Sequencing Center for Infectious Disease"/>
            <person name="Wu L."/>
            <person name="Ma J."/>
        </authorList>
    </citation>
    <scope>NUCLEOTIDE SEQUENCE [LARGE SCALE GENOMIC DNA]</scope>
    <source>
        <strain evidence="6">CGMCC 1.10130</strain>
    </source>
</reference>
<dbReference type="Gene3D" id="1.20.1250.20">
    <property type="entry name" value="MFS general substrate transporter like domains"/>
    <property type="match status" value="2"/>
</dbReference>
<feature type="transmembrane region" description="Helical" evidence="4">
    <location>
        <begin position="137"/>
        <end position="158"/>
    </location>
</feature>
<evidence type="ECO:0000313" key="6">
    <source>
        <dbReference type="Proteomes" id="UP000619743"/>
    </source>
</evidence>
<feature type="transmembrane region" description="Helical" evidence="4">
    <location>
        <begin position="98"/>
        <end position="116"/>
    </location>
</feature>
<dbReference type="OrthoDB" id="9774288at2"/>
<feature type="transmembrane region" description="Helical" evidence="4">
    <location>
        <begin position="12"/>
        <end position="34"/>
    </location>
</feature>
<name>A0A8J2U3Q7_9GAMM</name>
<feature type="transmembrane region" description="Helical" evidence="4">
    <location>
        <begin position="355"/>
        <end position="374"/>
    </location>
</feature>
<keyword evidence="2 4" id="KW-1133">Transmembrane helix</keyword>
<dbReference type="AlphaFoldDB" id="A0A8J2U3Q7"/>
<feature type="transmembrane region" description="Helical" evidence="4">
    <location>
        <begin position="232"/>
        <end position="249"/>
    </location>
</feature>
<dbReference type="GO" id="GO:0022857">
    <property type="term" value="F:transmembrane transporter activity"/>
    <property type="evidence" value="ECO:0007669"/>
    <property type="project" value="InterPro"/>
</dbReference>
<evidence type="ECO:0000256" key="2">
    <source>
        <dbReference type="ARBA" id="ARBA00022989"/>
    </source>
</evidence>
<keyword evidence="6" id="KW-1185">Reference proteome</keyword>
<sequence>MFRIARTPQHLLLCMMFLMSFGFATWMVLLNNFVVERAQFTGVEIGILQSVREIPGFLAFTAIFILLLIREQSFALLSLAIMFIGILLTGFFPSAMGLYITTVIMSIGFHYFETINKSLTLQWLDKKDTAEFMGQALSIKAIASLSAYGLIWLIMGQLGVDYVWVYALVGGLGIIATIAVVVYFKNFAQHASQHKKLIFRQRYWLYYALVFLSGARRQIFVVFAGFMMVEKFGYSVSQISTLFIANYVFNFLFAKKIGAFIGRVGERRALVIEYVGLILVFGGYAVVDNANMAAALYIIDHLFFAFAIAINTYFQKIADPRDIASSASVSFTINHIAAVVIPALLGVVWIYSQAAVFLIGAGFAVASLLLASCIPAKPEAGNEVVWARG</sequence>
<accession>A0A8J2U3Q7</accession>
<dbReference type="SUPFAM" id="SSF103473">
    <property type="entry name" value="MFS general substrate transporter"/>
    <property type="match status" value="1"/>
</dbReference>
<comment type="caution">
    <text evidence="5">The sequence shown here is derived from an EMBL/GenBank/DDBJ whole genome shotgun (WGS) entry which is preliminary data.</text>
</comment>
<dbReference type="Proteomes" id="UP000619743">
    <property type="component" value="Unassembled WGS sequence"/>
</dbReference>
<organism evidence="5 6">
    <name type="scientific">Neiella marina</name>
    <dbReference type="NCBI Taxonomy" id="508461"/>
    <lineage>
        <taxon>Bacteria</taxon>
        <taxon>Pseudomonadati</taxon>
        <taxon>Pseudomonadota</taxon>
        <taxon>Gammaproteobacteria</taxon>
        <taxon>Alteromonadales</taxon>
        <taxon>Echinimonadaceae</taxon>
        <taxon>Neiella</taxon>
    </lineage>
</organism>
<dbReference type="InterPro" id="IPR011701">
    <property type="entry name" value="MFS"/>
</dbReference>